<feature type="signal peptide" evidence="8">
    <location>
        <begin position="1"/>
        <end position="18"/>
    </location>
</feature>
<evidence type="ECO:0000256" key="3">
    <source>
        <dbReference type="ARBA" id="ARBA00022452"/>
    </source>
</evidence>
<gene>
    <name evidence="10" type="ORF">SAMN05421738_107100</name>
</gene>
<proteinExistence type="predicted"/>
<dbReference type="PANTHER" id="PTHR30069:SF29">
    <property type="entry name" value="HEMOGLOBIN AND HEMOGLOBIN-HAPTOGLOBIN-BINDING PROTEIN 1-RELATED"/>
    <property type="match status" value="1"/>
</dbReference>
<evidence type="ECO:0000313" key="11">
    <source>
        <dbReference type="Proteomes" id="UP000199149"/>
    </source>
</evidence>
<dbReference type="GO" id="GO:0044718">
    <property type="term" value="P:siderophore transmembrane transport"/>
    <property type="evidence" value="ECO:0007669"/>
    <property type="project" value="TreeGrafter"/>
</dbReference>
<evidence type="ECO:0000313" key="10">
    <source>
        <dbReference type="EMBL" id="SFN15090.1"/>
    </source>
</evidence>
<protein>
    <submittedName>
        <fullName evidence="10">Outer membrane receptor proteins, mostly Fe transport</fullName>
    </submittedName>
</protein>
<evidence type="ECO:0000256" key="8">
    <source>
        <dbReference type="SAM" id="SignalP"/>
    </source>
</evidence>
<evidence type="ECO:0000256" key="5">
    <source>
        <dbReference type="ARBA" id="ARBA00022729"/>
    </source>
</evidence>
<keyword evidence="6" id="KW-0472">Membrane</keyword>
<keyword evidence="2" id="KW-0813">Transport</keyword>
<reference evidence="11" key="1">
    <citation type="submission" date="2016-10" db="EMBL/GenBank/DDBJ databases">
        <authorList>
            <person name="Varghese N."/>
            <person name="Submissions S."/>
        </authorList>
    </citation>
    <scope>NUCLEOTIDE SEQUENCE [LARGE SCALE GENOMIC DNA]</scope>
    <source>
        <strain evidence="11">XJ109</strain>
    </source>
</reference>
<dbReference type="InterPro" id="IPR039426">
    <property type="entry name" value="TonB-dep_rcpt-like"/>
</dbReference>
<dbReference type="SUPFAM" id="SSF49464">
    <property type="entry name" value="Carboxypeptidase regulatory domain-like"/>
    <property type="match status" value="1"/>
</dbReference>
<name>A0A1I4WPQ5_9FLAO</name>
<dbReference type="Pfam" id="PF13715">
    <property type="entry name" value="CarbopepD_reg_2"/>
    <property type="match status" value="1"/>
</dbReference>
<keyword evidence="3" id="KW-1134">Transmembrane beta strand</keyword>
<dbReference type="InterPro" id="IPR008969">
    <property type="entry name" value="CarboxyPept-like_regulatory"/>
</dbReference>
<dbReference type="EMBL" id="FOUZ01000007">
    <property type="protein sequence ID" value="SFN15090.1"/>
    <property type="molecule type" value="Genomic_DNA"/>
</dbReference>
<dbReference type="RefSeq" id="WP_092908154.1">
    <property type="nucleotide sequence ID" value="NZ_FOUZ01000007.1"/>
</dbReference>
<keyword evidence="11" id="KW-1185">Reference proteome</keyword>
<keyword evidence="4" id="KW-0812">Transmembrane</keyword>
<evidence type="ECO:0000259" key="9">
    <source>
        <dbReference type="Pfam" id="PF14905"/>
    </source>
</evidence>
<dbReference type="STRING" id="684065.SAMN05421738_107100"/>
<keyword evidence="10" id="KW-0675">Receptor</keyword>
<dbReference type="Proteomes" id="UP000199149">
    <property type="component" value="Unassembled WGS sequence"/>
</dbReference>
<comment type="subcellular location">
    <subcellularLocation>
        <location evidence="1">Cell outer membrane</location>
        <topology evidence="1">Multi-pass membrane protein</topology>
    </subcellularLocation>
</comment>
<dbReference type="OrthoDB" id="8764943at2"/>
<dbReference type="InterPro" id="IPR041700">
    <property type="entry name" value="OMP_b-brl_3"/>
</dbReference>
<dbReference type="PANTHER" id="PTHR30069">
    <property type="entry name" value="TONB-DEPENDENT OUTER MEMBRANE RECEPTOR"/>
    <property type="match status" value="1"/>
</dbReference>
<dbReference type="GO" id="GO:0015344">
    <property type="term" value="F:siderophore uptake transmembrane transporter activity"/>
    <property type="evidence" value="ECO:0007669"/>
    <property type="project" value="TreeGrafter"/>
</dbReference>
<evidence type="ECO:0000256" key="1">
    <source>
        <dbReference type="ARBA" id="ARBA00004571"/>
    </source>
</evidence>
<feature type="chain" id="PRO_5011567164" evidence="8">
    <location>
        <begin position="19"/>
        <end position="808"/>
    </location>
</feature>
<dbReference type="GO" id="GO:0009279">
    <property type="term" value="C:cell outer membrane"/>
    <property type="evidence" value="ECO:0007669"/>
    <property type="project" value="UniProtKB-SubCell"/>
</dbReference>
<dbReference type="Pfam" id="PF14905">
    <property type="entry name" value="OMP_b-brl_3"/>
    <property type="match status" value="1"/>
</dbReference>
<feature type="domain" description="Outer membrane protein beta-barrel" evidence="9">
    <location>
        <begin position="360"/>
        <end position="784"/>
    </location>
</feature>
<sequence length="808" mass="92381">MRNTLLLLILLCSISISAQINFSGKLVDDKTNSPISLGEIYLANNETELSNLTDENGKFTFGQIPAGIYEMAVLINFDTIYKEKIELTQNTEKQLKISSSNVDLKEVVVSKKIFQKKADRFVFDVSNSSIAKGNDAFHLLKQTPLVSTTDGKTLKILNKSDVIIYINGRKSNMDNEAIIEMLKNTPSENIQKIEIITVPGSEFQVEANTGVINIVMKKETTNGYNGSVRLVDNQGYYNNPSMNASLNFRKDKLAINTGIYTGMYKSREEIDLSNGNQNFITTSKGYIADPNTNFGGNIGLDYELSANQNIGLTYNYRYNKSFDAVFTFDNSYNGVLLNRTTKTEDAQIRNHSLNLNYEIKTDTIGSKLMTNASVLFYKRGMESINETFPYDNSEYQALRQFIPQKIDNISLNADYIAKTKKENTWLFGANYIYTKTDNDTKQDNLINGNFTPDEVFTNHFLYKENILGLYLTFERKLSEKLSGKIGTRVEITKTEGDIIGKNNSFKNDYTNFLPYLTLNYDINKSNNLSYTFSSRVKRPAFWELNPARTYLTPTNYLQNNPFMSSSKYYKQELNYLLKGTYFLNVDFEYVQDASGQIPLQGTVKNLATGETTEFLRYIRMNYGDKKTVNATIGLNKELYNGIWNMSYSATFMYQNYSGVVKSDPTYIAQPGLEETLYPYVLNSSSTSAHLKFDNNIRLSANKDWFLGVNYWYLSSFELELGKLGQQHSFDINLKKIWTNWTVLFEAENIFDTANVQITNNEPNGNFNNLYQKNYRRQFTLSVSYKFGNQKIKKSRDINEANSTIKSRL</sequence>
<dbReference type="SUPFAM" id="SSF56935">
    <property type="entry name" value="Porins"/>
    <property type="match status" value="1"/>
</dbReference>
<evidence type="ECO:0000256" key="4">
    <source>
        <dbReference type="ARBA" id="ARBA00022692"/>
    </source>
</evidence>
<dbReference type="AlphaFoldDB" id="A0A1I4WPQ5"/>
<evidence type="ECO:0000256" key="2">
    <source>
        <dbReference type="ARBA" id="ARBA00022448"/>
    </source>
</evidence>
<dbReference type="Gene3D" id="2.40.170.20">
    <property type="entry name" value="TonB-dependent receptor, beta-barrel domain"/>
    <property type="match status" value="1"/>
</dbReference>
<keyword evidence="5 8" id="KW-0732">Signal</keyword>
<keyword evidence="7" id="KW-0998">Cell outer membrane</keyword>
<accession>A0A1I4WPQ5</accession>
<organism evidence="10 11">
    <name type="scientific">Algoriella xinjiangensis</name>
    <dbReference type="NCBI Taxonomy" id="684065"/>
    <lineage>
        <taxon>Bacteria</taxon>
        <taxon>Pseudomonadati</taxon>
        <taxon>Bacteroidota</taxon>
        <taxon>Flavobacteriia</taxon>
        <taxon>Flavobacteriales</taxon>
        <taxon>Weeksellaceae</taxon>
        <taxon>Algoriella</taxon>
    </lineage>
</organism>
<evidence type="ECO:0000256" key="7">
    <source>
        <dbReference type="ARBA" id="ARBA00023237"/>
    </source>
</evidence>
<evidence type="ECO:0000256" key="6">
    <source>
        <dbReference type="ARBA" id="ARBA00023136"/>
    </source>
</evidence>
<dbReference type="Gene3D" id="2.60.40.1120">
    <property type="entry name" value="Carboxypeptidase-like, regulatory domain"/>
    <property type="match status" value="1"/>
</dbReference>
<dbReference type="InterPro" id="IPR036942">
    <property type="entry name" value="Beta-barrel_TonB_sf"/>
</dbReference>